<dbReference type="Proteomes" id="UP000789375">
    <property type="component" value="Unassembled WGS sequence"/>
</dbReference>
<accession>A0A9N9HSI2</accession>
<gene>
    <name evidence="1" type="ORF">FMOSSE_LOCUS13924</name>
</gene>
<sequence length="147" mass="17403">HVSESFYDERKVLKPHKRGRHASSYVVWHELTSKILDLTITTLTISPFELRRQKDIITRYHFLKREKFLSQPAYIRTAFFILSHISHIYTQSLKDSMHAVEIPPNSNRPILKADDLRNQLNNNIWHEWVDIQSRSKKLKNTKLLNGG</sequence>
<evidence type="ECO:0000313" key="2">
    <source>
        <dbReference type="Proteomes" id="UP000789375"/>
    </source>
</evidence>
<dbReference type="AlphaFoldDB" id="A0A9N9HSI2"/>
<proteinExistence type="predicted"/>
<name>A0A9N9HSI2_FUNMO</name>
<keyword evidence="2" id="KW-1185">Reference proteome</keyword>
<reference evidence="1" key="1">
    <citation type="submission" date="2021-06" db="EMBL/GenBank/DDBJ databases">
        <authorList>
            <person name="Kallberg Y."/>
            <person name="Tangrot J."/>
            <person name="Rosling A."/>
        </authorList>
    </citation>
    <scope>NUCLEOTIDE SEQUENCE</scope>
    <source>
        <strain evidence="1">87-6 pot B 2015</strain>
    </source>
</reference>
<protein>
    <submittedName>
        <fullName evidence="1">13987_t:CDS:1</fullName>
    </submittedName>
</protein>
<organism evidence="1 2">
    <name type="scientific">Funneliformis mosseae</name>
    <name type="common">Endomycorrhizal fungus</name>
    <name type="synonym">Glomus mosseae</name>
    <dbReference type="NCBI Taxonomy" id="27381"/>
    <lineage>
        <taxon>Eukaryota</taxon>
        <taxon>Fungi</taxon>
        <taxon>Fungi incertae sedis</taxon>
        <taxon>Mucoromycota</taxon>
        <taxon>Glomeromycotina</taxon>
        <taxon>Glomeromycetes</taxon>
        <taxon>Glomerales</taxon>
        <taxon>Glomeraceae</taxon>
        <taxon>Funneliformis</taxon>
    </lineage>
</organism>
<feature type="non-terminal residue" evidence="1">
    <location>
        <position position="147"/>
    </location>
</feature>
<dbReference type="EMBL" id="CAJVPP010009279">
    <property type="protein sequence ID" value="CAG8703420.1"/>
    <property type="molecule type" value="Genomic_DNA"/>
</dbReference>
<evidence type="ECO:0000313" key="1">
    <source>
        <dbReference type="EMBL" id="CAG8703420.1"/>
    </source>
</evidence>
<comment type="caution">
    <text evidence="1">The sequence shown here is derived from an EMBL/GenBank/DDBJ whole genome shotgun (WGS) entry which is preliminary data.</text>
</comment>